<keyword evidence="2" id="KW-1185">Reference proteome</keyword>
<proteinExistence type="predicted"/>
<reference evidence="2" key="1">
    <citation type="journal article" date="2008" name="Nat. Genet.">
        <title>The Pristionchus pacificus genome provides a unique perspective on nematode lifestyle and parasitism.</title>
        <authorList>
            <person name="Dieterich C."/>
            <person name="Clifton S.W."/>
            <person name="Schuster L.N."/>
            <person name="Chinwalla A."/>
            <person name="Delehaunty K."/>
            <person name="Dinkelacker I."/>
            <person name="Fulton L."/>
            <person name="Fulton R."/>
            <person name="Godfrey J."/>
            <person name="Minx P."/>
            <person name="Mitreva M."/>
            <person name="Roeseler W."/>
            <person name="Tian H."/>
            <person name="Witte H."/>
            <person name="Yang S.P."/>
            <person name="Wilson R.K."/>
            <person name="Sommer R.J."/>
        </authorList>
    </citation>
    <scope>NUCLEOTIDE SEQUENCE [LARGE SCALE GENOMIC DNA]</scope>
    <source>
        <strain evidence="2">PS312</strain>
    </source>
</reference>
<dbReference type="EnsemblMetazoa" id="PPA15041.1">
    <property type="protein sequence ID" value="PPA15041.1"/>
    <property type="gene ID" value="WBGene00104595"/>
</dbReference>
<name>A0A2A6BAA5_PRIPA</name>
<protein>
    <submittedName>
        <fullName evidence="1">Uncharacterized protein</fullName>
    </submittedName>
</protein>
<sequence length="112" mass="13649">MFRLERAEIVLFIERMTKKLKRLFIECSCSRSYQRVFHLPDSKWHRLVLKLNRGYIWTGFDNYQMGRHYEIYCSRFTSDNDVHVLDDDDDGVDVPKRRLPLVWFSNDIVLHH</sequence>
<reference evidence="1" key="2">
    <citation type="submission" date="2022-06" db="UniProtKB">
        <authorList>
            <consortium name="EnsemblMetazoa"/>
        </authorList>
    </citation>
    <scope>IDENTIFICATION</scope>
    <source>
        <strain evidence="1">PS312</strain>
    </source>
</reference>
<organism evidence="1 2">
    <name type="scientific">Pristionchus pacificus</name>
    <name type="common">Parasitic nematode worm</name>
    <dbReference type="NCBI Taxonomy" id="54126"/>
    <lineage>
        <taxon>Eukaryota</taxon>
        <taxon>Metazoa</taxon>
        <taxon>Ecdysozoa</taxon>
        <taxon>Nematoda</taxon>
        <taxon>Chromadorea</taxon>
        <taxon>Rhabditida</taxon>
        <taxon>Rhabditina</taxon>
        <taxon>Diplogasteromorpha</taxon>
        <taxon>Diplogasteroidea</taxon>
        <taxon>Neodiplogasteridae</taxon>
        <taxon>Pristionchus</taxon>
    </lineage>
</organism>
<gene>
    <name evidence="1" type="primary">WBGene00104595</name>
</gene>
<dbReference type="AlphaFoldDB" id="A0A2A6BAA5"/>
<accession>A0A2A6BAA5</accession>
<accession>A0A8R1UAC4</accession>
<evidence type="ECO:0000313" key="2">
    <source>
        <dbReference type="Proteomes" id="UP000005239"/>
    </source>
</evidence>
<evidence type="ECO:0000313" key="1">
    <source>
        <dbReference type="EnsemblMetazoa" id="PPA15041.1"/>
    </source>
</evidence>
<dbReference type="Proteomes" id="UP000005239">
    <property type="component" value="Unassembled WGS sequence"/>
</dbReference>